<dbReference type="SMART" id="SM00721">
    <property type="entry name" value="BAR"/>
    <property type="match status" value="1"/>
</dbReference>
<dbReference type="CDD" id="cd00160">
    <property type="entry name" value="RhoGEF"/>
    <property type="match status" value="1"/>
</dbReference>
<evidence type="ECO:0000256" key="2">
    <source>
        <dbReference type="ARBA" id="ARBA00022658"/>
    </source>
</evidence>
<dbReference type="InterPro" id="IPR004148">
    <property type="entry name" value="BAR_dom"/>
</dbReference>
<name>A0A7R9QQB9_9ACAR</name>
<keyword evidence="2" id="KW-0344">Guanine-nucleotide releasing factor</keyword>
<protein>
    <recommendedName>
        <fullName evidence="10">Dynamin-binding protein</fullName>
    </recommendedName>
</protein>
<proteinExistence type="predicted"/>
<dbReference type="PROSITE" id="PS50010">
    <property type="entry name" value="DH_2"/>
    <property type="match status" value="1"/>
</dbReference>
<dbReference type="PROSITE" id="PS51021">
    <property type="entry name" value="BAR"/>
    <property type="match status" value="1"/>
</dbReference>
<evidence type="ECO:0000259" key="5">
    <source>
        <dbReference type="PROSITE" id="PS50002"/>
    </source>
</evidence>
<feature type="compositionally biased region" description="Polar residues" evidence="4">
    <location>
        <begin position="488"/>
        <end position="499"/>
    </location>
</feature>
<feature type="domain" description="SH3" evidence="5">
    <location>
        <begin position="797"/>
        <end position="861"/>
    </location>
</feature>
<evidence type="ECO:0000313" key="9">
    <source>
        <dbReference type="Proteomes" id="UP000728032"/>
    </source>
</evidence>
<gene>
    <name evidence="8" type="ORF">ONB1V03_LOCUS11143</name>
</gene>
<dbReference type="PANTHER" id="PTHR22834">
    <property type="entry name" value="NUCLEAR FUSION PROTEIN FUS2"/>
    <property type="match status" value="1"/>
</dbReference>
<keyword evidence="9" id="KW-1185">Reference proteome</keyword>
<dbReference type="SMART" id="SM00325">
    <property type="entry name" value="RhoGEF"/>
    <property type="match status" value="1"/>
</dbReference>
<feature type="region of interest" description="Disordered" evidence="4">
    <location>
        <begin position="488"/>
        <end position="508"/>
    </location>
</feature>
<dbReference type="InterPro" id="IPR036028">
    <property type="entry name" value="SH3-like_dom_sf"/>
</dbReference>
<dbReference type="SUPFAM" id="SSF50044">
    <property type="entry name" value="SH3-domain"/>
    <property type="match status" value="2"/>
</dbReference>
<dbReference type="PANTHER" id="PTHR22834:SF20">
    <property type="entry name" value="SH3 DOMAIN-CONTAINING PROTEIN"/>
    <property type="match status" value="1"/>
</dbReference>
<keyword evidence="1 3" id="KW-0728">SH3 domain</keyword>
<dbReference type="EMBL" id="CAJPVJ010008060">
    <property type="protein sequence ID" value="CAG2171683.1"/>
    <property type="molecule type" value="Genomic_DNA"/>
</dbReference>
<feature type="domain" description="BAR" evidence="7">
    <location>
        <begin position="238"/>
        <end position="453"/>
    </location>
</feature>
<dbReference type="SUPFAM" id="SSF48065">
    <property type="entry name" value="DBL homology domain (DH-domain)"/>
    <property type="match status" value="1"/>
</dbReference>
<dbReference type="InterPro" id="IPR000219">
    <property type="entry name" value="DH_dom"/>
</dbReference>
<evidence type="ECO:0000256" key="3">
    <source>
        <dbReference type="PROSITE-ProRule" id="PRU00192"/>
    </source>
</evidence>
<dbReference type="OrthoDB" id="27823at2759"/>
<sequence length="862" mass="98739">MLSVREQRGCVIMELLQTERDYRMNLEVCADIFLKNPEEAKNNGVDLKRLFGNLEDIIDVSALLIRKLEESTQMKKYEHQMVGKCFLDVLDQMKDAYSLYCKNHDQLQPLWNRYDGKVRLTQPDAKQYLARGLDVMRERTNCFDIPSVLIKPVQRILKYPLLLNELHKCTEDGHEDKPDLILAIDRITGMATRINEFKRRQDLVEKYRSESSQKLTSRLSKLNLHTVMKKGSRLGHRISSTLGLSPATKDDEFNRVVQKFHTVEKTIKIFAKDKQAFVKSVEDFSTQGLAVVEAVAEYYDKRNRQQEVEQLRTTHRVIVTQYWREFDTSVNRDVTPVLDKLLAKFAGPNKLIAKRFDKMADFDSMSKKVECNKDQTRQRQLQDQQQLAKHVYEALNTQLLEEVPRLCDLSLQILQDCIQAFLLARKQLIGRIARHHLSLLELPLVASFANGSAEDITETFQIKYNLITEQLLDDISILPAHVFPNACPSGSGSHHSSQTDLRRQSTRNSRRSLQLNHINLSVAKTVGVNTNMNRNVQQSGSQRQYLQSRYQSHQLFTATERYEACDLLDIYLNAGDLVGVLKRQDPMGSPHRWYVDTGSAQGFVLANALRPYHDDSWVTAPPDTTTAVTNSRPQTIYEKPEKRPLTYCENQAPVAYPYPTPTVNPTNPSSLVQHQYKVHPTPEPPVQYRHDPIEHHRYEEVPEDSPPRYSRLDVSGDTTTGAANSSLLSFDESIDEKQGLKSGGQPLYGNVDEFDPYAPVAHVEKSQTPTVETTTYHRYEEVPEAPAIRAPVAPQITDENLYFAAYPFRANDTNQLTLEFGQPVALIKDRDLNGNSQWWFVADKAGRTGYVPANYLQKYHKK</sequence>
<evidence type="ECO:0008006" key="10">
    <source>
        <dbReference type="Google" id="ProtNLM"/>
    </source>
</evidence>
<dbReference type="Gene3D" id="1.20.1270.60">
    <property type="entry name" value="Arfaptin homology (AH) domain/BAR domain"/>
    <property type="match status" value="1"/>
</dbReference>
<dbReference type="Pfam" id="PF14604">
    <property type="entry name" value="SH3_9"/>
    <property type="match status" value="1"/>
</dbReference>
<dbReference type="EMBL" id="OC922885">
    <property type="protein sequence ID" value="CAD7654496.1"/>
    <property type="molecule type" value="Genomic_DNA"/>
</dbReference>
<dbReference type="Gene3D" id="2.30.30.40">
    <property type="entry name" value="SH3 Domains"/>
    <property type="match status" value="2"/>
</dbReference>
<feature type="domain" description="DH" evidence="6">
    <location>
        <begin position="7"/>
        <end position="197"/>
    </location>
</feature>
<dbReference type="Pfam" id="PF03114">
    <property type="entry name" value="BAR"/>
    <property type="match status" value="1"/>
</dbReference>
<dbReference type="SMART" id="SM00326">
    <property type="entry name" value="SH3"/>
    <property type="match status" value="2"/>
</dbReference>
<dbReference type="Pfam" id="PF00621">
    <property type="entry name" value="RhoGEF"/>
    <property type="match status" value="1"/>
</dbReference>
<dbReference type="InterPro" id="IPR027267">
    <property type="entry name" value="AH/BAR_dom_sf"/>
</dbReference>
<dbReference type="GO" id="GO:0005085">
    <property type="term" value="F:guanyl-nucleotide exchange factor activity"/>
    <property type="evidence" value="ECO:0007669"/>
    <property type="project" value="UniProtKB-KW"/>
</dbReference>
<evidence type="ECO:0000313" key="8">
    <source>
        <dbReference type="EMBL" id="CAD7654496.1"/>
    </source>
</evidence>
<dbReference type="GO" id="GO:0005737">
    <property type="term" value="C:cytoplasm"/>
    <property type="evidence" value="ECO:0007669"/>
    <property type="project" value="InterPro"/>
</dbReference>
<dbReference type="Gene3D" id="1.20.900.10">
    <property type="entry name" value="Dbl homology (DH) domain"/>
    <property type="match status" value="1"/>
</dbReference>
<reference evidence="8" key="1">
    <citation type="submission" date="2020-11" db="EMBL/GenBank/DDBJ databases">
        <authorList>
            <person name="Tran Van P."/>
        </authorList>
    </citation>
    <scope>NUCLEOTIDE SEQUENCE</scope>
</reference>
<evidence type="ECO:0000256" key="4">
    <source>
        <dbReference type="SAM" id="MobiDB-lite"/>
    </source>
</evidence>
<evidence type="ECO:0000256" key="1">
    <source>
        <dbReference type="ARBA" id="ARBA00022443"/>
    </source>
</evidence>
<dbReference type="InterPro" id="IPR001452">
    <property type="entry name" value="SH3_domain"/>
</dbReference>
<dbReference type="SUPFAM" id="SSF103657">
    <property type="entry name" value="BAR/IMD domain-like"/>
    <property type="match status" value="1"/>
</dbReference>
<dbReference type="InterPro" id="IPR051492">
    <property type="entry name" value="Dynamin-Rho_GEF"/>
</dbReference>
<dbReference type="InterPro" id="IPR035899">
    <property type="entry name" value="DBL_dom_sf"/>
</dbReference>
<accession>A0A7R9QQB9</accession>
<dbReference type="PROSITE" id="PS50002">
    <property type="entry name" value="SH3"/>
    <property type="match status" value="1"/>
</dbReference>
<evidence type="ECO:0000259" key="6">
    <source>
        <dbReference type="PROSITE" id="PS50010"/>
    </source>
</evidence>
<organism evidence="8">
    <name type="scientific">Oppiella nova</name>
    <dbReference type="NCBI Taxonomy" id="334625"/>
    <lineage>
        <taxon>Eukaryota</taxon>
        <taxon>Metazoa</taxon>
        <taxon>Ecdysozoa</taxon>
        <taxon>Arthropoda</taxon>
        <taxon>Chelicerata</taxon>
        <taxon>Arachnida</taxon>
        <taxon>Acari</taxon>
        <taxon>Acariformes</taxon>
        <taxon>Sarcoptiformes</taxon>
        <taxon>Oribatida</taxon>
        <taxon>Brachypylina</taxon>
        <taxon>Oppioidea</taxon>
        <taxon>Oppiidae</taxon>
        <taxon>Oppiella</taxon>
    </lineage>
</organism>
<dbReference type="Proteomes" id="UP000728032">
    <property type="component" value="Unassembled WGS sequence"/>
</dbReference>
<evidence type="ECO:0000259" key="7">
    <source>
        <dbReference type="PROSITE" id="PS51021"/>
    </source>
</evidence>
<dbReference type="AlphaFoldDB" id="A0A7R9QQB9"/>